<dbReference type="AlphaFoldDB" id="A0AB73ILP6"/>
<dbReference type="RefSeq" id="WP_392395655.1">
    <property type="nucleotide sequence ID" value="NZ_JAURTK010000014.1"/>
</dbReference>
<protein>
    <recommendedName>
        <fullName evidence="4">DUF4175 domain-containing protein</fullName>
    </recommendedName>
</protein>
<gene>
    <name evidence="2" type="ORF">J2793_006392</name>
</gene>
<keyword evidence="1" id="KW-1133">Transmembrane helix</keyword>
<evidence type="ECO:0000313" key="2">
    <source>
        <dbReference type="EMBL" id="MDP9650917.1"/>
    </source>
</evidence>
<keyword evidence="1" id="KW-0812">Transmembrane</keyword>
<comment type="caution">
    <text evidence="2">The sequence shown here is derived from an EMBL/GenBank/DDBJ whole genome shotgun (WGS) entry which is preliminary data.</text>
</comment>
<evidence type="ECO:0000256" key="1">
    <source>
        <dbReference type="SAM" id="Phobius"/>
    </source>
</evidence>
<organism evidence="2 3">
    <name type="scientific">Paraburkholderia caledonica</name>
    <dbReference type="NCBI Taxonomy" id="134536"/>
    <lineage>
        <taxon>Bacteria</taxon>
        <taxon>Pseudomonadati</taxon>
        <taxon>Pseudomonadota</taxon>
        <taxon>Betaproteobacteria</taxon>
        <taxon>Burkholderiales</taxon>
        <taxon>Burkholderiaceae</taxon>
        <taxon>Paraburkholderia</taxon>
    </lineage>
</organism>
<evidence type="ECO:0008006" key="4">
    <source>
        <dbReference type="Google" id="ProtNLM"/>
    </source>
</evidence>
<dbReference type="EMBL" id="JAURTK010000014">
    <property type="protein sequence ID" value="MDP9650917.1"/>
    <property type="molecule type" value="Genomic_DNA"/>
</dbReference>
<proteinExistence type="predicted"/>
<feature type="transmembrane region" description="Helical" evidence="1">
    <location>
        <begin position="45"/>
        <end position="69"/>
    </location>
</feature>
<sequence length="72" mass="7725">MFVHSWLAVSLGLWVKLAPALMVISVALKLLGVGAWAAMPWASVVFYPALAAILPLVLLGGWLALMTYACNR</sequence>
<keyword evidence="1" id="KW-0472">Membrane</keyword>
<evidence type="ECO:0000313" key="3">
    <source>
        <dbReference type="Proteomes" id="UP001229486"/>
    </source>
</evidence>
<accession>A0AB73ILP6</accession>
<dbReference type="Proteomes" id="UP001229486">
    <property type="component" value="Unassembled WGS sequence"/>
</dbReference>
<reference evidence="2" key="1">
    <citation type="submission" date="2023-07" db="EMBL/GenBank/DDBJ databases">
        <title>Sorghum-associated microbial communities from plants grown in Nebraska, USA.</title>
        <authorList>
            <person name="Schachtman D."/>
        </authorList>
    </citation>
    <scope>NUCLEOTIDE SEQUENCE</scope>
    <source>
        <strain evidence="2">DS1061</strain>
    </source>
</reference>
<name>A0AB73ILP6_9BURK</name>